<keyword evidence="7" id="KW-0448">Lipopolysaccharide biosynthesis</keyword>
<evidence type="ECO:0000256" key="3">
    <source>
        <dbReference type="ARBA" id="ARBA00011881"/>
    </source>
</evidence>
<reference evidence="8 9" key="1">
    <citation type="submission" date="2024-06" db="EMBL/GenBank/DDBJ databases">
        <authorList>
            <person name="Li F."/>
        </authorList>
    </citation>
    <scope>NUCLEOTIDE SEQUENCE [LARGE SCALE GENOMIC DNA]</scope>
    <source>
        <strain evidence="8 9">GXAS 311</strain>
    </source>
</reference>
<proteinExistence type="inferred from homology"/>
<evidence type="ECO:0000313" key="9">
    <source>
        <dbReference type="Proteomes" id="UP001548189"/>
    </source>
</evidence>
<dbReference type="PANTHER" id="PTHR21485">
    <property type="entry name" value="HAD SUPERFAMILY MEMBERS CMAS AND KDSC"/>
    <property type="match status" value="1"/>
</dbReference>
<dbReference type="SFLD" id="SFLDG01138">
    <property type="entry name" value="C1.6.2:_Deoxy-d-mannose-octulo"/>
    <property type="match status" value="1"/>
</dbReference>
<dbReference type="CDD" id="cd01630">
    <property type="entry name" value="HAD_KDO-like"/>
    <property type="match status" value="1"/>
</dbReference>
<evidence type="ECO:0000256" key="5">
    <source>
        <dbReference type="ARBA" id="ARBA00022801"/>
    </source>
</evidence>
<accession>A0ABV2BV22</accession>
<keyword evidence="9" id="KW-1185">Reference proteome</keyword>
<evidence type="ECO:0000313" key="8">
    <source>
        <dbReference type="EMBL" id="MET1255793.1"/>
    </source>
</evidence>
<name>A0ABV2BV22_9GAMM</name>
<comment type="function">
    <text evidence="7">Catalyzes the hydrolysis of 3-deoxy-D-manno-octulosonate 8-phosphate (KDO 8-P) to 3-deoxy-D-manno-octulosonate (KDO) and inorganic phosphate.</text>
</comment>
<dbReference type="InterPro" id="IPR006549">
    <property type="entry name" value="HAD-SF_hydro_IIIA"/>
</dbReference>
<comment type="caution">
    <text evidence="8">The sequence shown here is derived from an EMBL/GenBank/DDBJ whole genome shotgun (WGS) entry which is preliminary data.</text>
</comment>
<comment type="cofactor">
    <cofactor evidence="1 7">
        <name>Mg(2+)</name>
        <dbReference type="ChEBI" id="CHEBI:18420"/>
    </cofactor>
</comment>
<evidence type="ECO:0000256" key="1">
    <source>
        <dbReference type="ARBA" id="ARBA00001946"/>
    </source>
</evidence>
<dbReference type="NCBIfam" id="NF007019">
    <property type="entry name" value="PRK09484.1"/>
    <property type="match status" value="1"/>
</dbReference>
<dbReference type="GO" id="GO:0019143">
    <property type="term" value="F:3-deoxy-manno-octulosonate-8-phosphatase activity"/>
    <property type="evidence" value="ECO:0007669"/>
    <property type="project" value="UniProtKB-EC"/>
</dbReference>
<dbReference type="PANTHER" id="PTHR21485:SF3">
    <property type="entry name" value="N-ACYLNEURAMINATE CYTIDYLYLTRANSFERASE"/>
    <property type="match status" value="1"/>
</dbReference>
<comment type="similarity">
    <text evidence="2 7">Belongs to the KdsC family.</text>
</comment>
<dbReference type="EC" id="3.1.3.45" evidence="7"/>
<comment type="catalytic activity">
    <reaction evidence="7">
        <text>3-deoxy-alpha-D-manno-2-octulosonate-8-phosphate + H2O = 3-deoxy-alpha-D-manno-oct-2-ulosonate + phosphate</text>
        <dbReference type="Rhea" id="RHEA:11500"/>
        <dbReference type="ChEBI" id="CHEBI:15377"/>
        <dbReference type="ChEBI" id="CHEBI:43474"/>
        <dbReference type="ChEBI" id="CHEBI:85985"/>
        <dbReference type="ChEBI" id="CHEBI:85986"/>
        <dbReference type="EC" id="3.1.3.45"/>
    </reaction>
</comment>
<evidence type="ECO:0000256" key="2">
    <source>
        <dbReference type="ARBA" id="ARBA00005893"/>
    </source>
</evidence>
<dbReference type="RefSeq" id="WP_353896378.1">
    <property type="nucleotide sequence ID" value="NZ_JBEVCJ010000013.1"/>
</dbReference>
<gene>
    <name evidence="8" type="primary">kdsC</name>
    <name evidence="8" type="ORF">ABVT43_11705</name>
</gene>
<comment type="subunit">
    <text evidence="3 7">Homotetramer.</text>
</comment>
<keyword evidence="6 7" id="KW-0460">Magnesium</keyword>
<dbReference type="SFLD" id="SFLDS00003">
    <property type="entry name" value="Haloacid_Dehalogenase"/>
    <property type="match status" value="1"/>
</dbReference>
<dbReference type="InterPro" id="IPR010023">
    <property type="entry name" value="KdsC_fam"/>
</dbReference>
<evidence type="ECO:0000256" key="7">
    <source>
        <dbReference type="PIRNR" id="PIRNR006118"/>
    </source>
</evidence>
<dbReference type="InterPro" id="IPR023214">
    <property type="entry name" value="HAD_sf"/>
</dbReference>
<dbReference type="InterPro" id="IPR036412">
    <property type="entry name" value="HAD-like_sf"/>
</dbReference>
<protein>
    <recommendedName>
        <fullName evidence="7">3-deoxy-D-manno-octulosonate 8-phosphate phosphatase KdsC</fullName>
        <ecNumber evidence="7">3.1.3.45</ecNumber>
    </recommendedName>
    <alternativeName>
        <fullName evidence="7">KDO 8-P phosphatase</fullName>
    </alternativeName>
</protein>
<keyword evidence="4 7" id="KW-0479">Metal-binding</keyword>
<dbReference type="PIRSF" id="PIRSF006118">
    <property type="entry name" value="KDO8-P_Ptase"/>
    <property type="match status" value="1"/>
</dbReference>
<dbReference type="Gene3D" id="3.40.50.1000">
    <property type="entry name" value="HAD superfamily/HAD-like"/>
    <property type="match status" value="1"/>
</dbReference>
<dbReference type="EMBL" id="JBEVCJ010000013">
    <property type="protein sequence ID" value="MET1255793.1"/>
    <property type="molecule type" value="Genomic_DNA"/>
</dbReference>
<sequence>MNYSNDILAKAEKIKLLICDVDGVLSDGKVYFTDSGLELKNFNIKDGLGIKLLQAEAINVAIITGRQSDIVTKRAKELGIQLLFQGQKDKRAAFHDILSQLDLKPEQAAHIGDDLPDLPLMKRSGLGIAVADAYPFVKQHADWITEQAGGQGAVRNAADLILFAQNKLKSICHSFLQ</sequence>
<dbReference type="Pfam" id="PF08282">
    <property type="entry name" value="Hydrolase_3"/>
    <property type="match status" value="1"/>
</dbReference>
<dbReference type="SFLD" id="SFLDG01136">
    <property type="entry name" value="C1.6:_Phosphoserine_Phosphatas"/>
    <property type="match status" value="1"/>
</dbReference>
<dbReference type="Proteomes" id="UP001548189">
    <property type="component" value="Unassembled WGS sequence"/>
</dbReference>
<dbReference type="InterPro" id="IPR050793">
    <property type="entry name" value="CMP-NeuNAc_synthase"/>
</dbReference>
<organism evidence="8 9">
    <name type="scientific">Aliikangiella maris</name>
    <dbReference type="NCBI Taxonomy" id="3162458"/>
    <lineage>
        <taxon>Bacteria</taxon>
        <taxon>Pseudomonadati</taxon>
        <taxon>Pseudomonadota</taxon>
        <taxon>Gammaproteobacteria</taxon>
        <taxon>Oceanospirillales</taxon>
        <taxon>Pleioneaceae</taxon>
        <taxon>Aliikangiella</taxon>
    </lineage>
</organism>
<dbReference type="NCBIfam" id="TIGR01662">
    <property type="entry name" value="HAD-SF-IIIA"/>
    <property type="match status" value="1"/>
</dbReference>
<keyword evidence="5 7" id="KW-0378">Hydrolase</keyword>
<dbReference type="SUPFAM" id="SSF56784">
    <property type="entry name" value="HAD-like"/>
    <property type="match status" value="1"/>
</dbReference>
<evidence type="ECO:0000256" key="4">
    <source>
        <dbReference type="ARBA" id="ARBA00022723"/>
    </source>
</evidence>
<evidence type="ECO:0000256" key="6">
    <source>
        <dbReference type="ARBA" id="ARBA00022842"/>
    </source>
</evidence>
<dbReference type="NCBIfam" id="TIGR01670">
    <property type="entry name" value="KdsC-phosphatas"/>
    <property type="match status" value="1"/>
</dbReference>